<accession>G5BSN8</accession>
<feature type="transmembrane region" description="Helical" evidence="7">
    <location>
        <begin position="227"/>
        <end position="251"/>
    </location>
</feature>
<dbReference type="InterPro" id="IPR000301">
    <property type="entry name" value="Tetraspanin_animals"/>
</dbReference>
<dbReference type="PIRSF" id="PIRSF002419">
    <property type="entry name" value="Tetraspanin"/>
    <property type="match status" value="1"/>
</dbReference>
<proteinExistence type="inferred from homology"/>
<evidence type="ECO:0000256" key="2">
    <source>
        <dbReference type="ARBA" id="ARBA00006840"/>
    </source>
</evidence>
<keyword evidence="3 7" id="KW-0812">Transmembrane</keyword>
<sequence length="254" mass="27740">MEKAAMWGAPPAGRWGSAVLSAMGQWGITSLKTVLVFLNLIFWGAAGILCYVGAYVFITYDNYDHFFEDVYTLIPAVVIIAVGALLFVIGLIGCCATIWESCCGLTTFVIILLLVFVTEVVVVDLGYVYRAKVQSEVDHSIQKGCKTSNGTNPGAASRATDYVQRQLHCCGIHNYSDWETKNQSVPLSCCRETASNCNSSLASPSDLYTEGYEALVVKKLQEIMTHVIWAALAFAAIQLLVMLCACLHRAVQEE</sequence>
<dbReference type="PANTHER" id="PTHR19282:SF48">
    <property type="entry name" value="TETRASPANIN-3"/>
    <property type="match status" value="1"/>
</dbReference>
<name>G5BSN8_HETGA</name>
<feature type="transmembrane region" description="Helical" evidence="7">
    <location>
        <begin position="70"/>
        <end position="99"/>
    </location>
</feature>
<evidence type="ECO:0000256" key="1">
    <source>
        <dbReference type="ARBA" id="ARBA00004141"/>
    </source>
</evidence>
<dbReference type="PROSITE" id="PS00421">
    <property type="entry name" value="TM4_1"/>
    <property type="match status" value="1"/>
</dbReference>
<evidence type="ECO:0000313" key="9">
    <source>
        <dbReference type="Proteomes" id="UP000006813"/>
    </source>
</evidence>
<keyword evidence="5 7" id="KW-0472">Membrane</keyword>
<feature type="disulfide bond" evidence="6">
    <location>
        <begin position="170"/>
        <end position="190"/>
    </location>
</feature>
<evidence type="ECO:0000256" key="7">
    <source>
        <dbReference type="RuleBase" id="RU361218"/>
    </source>
</evidence>
<dbReference type="GO" id="GO:0005886">
    <property type="term" value="C:plasma membrane"/>
    <property type="evidence" value="ECO:0007669"/>
    <property type="project" value="TreeGrafter"/>
</dbReference>
<evidence type="ECO:0000256" key="6">
    <source>
        <dbReference type="PIRSR" id="PIRSR002419-1"/>
    </source>
</evidence>
<dbReference type="InParanoid" id="G5BSN8"/>
<comment type="subcellular location">
    <subcellularLocation>
        <location evidence="1 7">Membrane</location>
        <topology evidence="1 7">Multi-pass membrane protein</topology>
    </subcellularLocation>
</comment>
<evidence type="ECO:0000256" key="4">
    <source>
        <dbReference type="ARBA" id="ARBA00022989"/>
    </source>
</evidence>
<keyword evidence="6" id="KW-1015">Disulfide bond</keyword>
<gene>
    <name evidence="8" type="ORF">GW7_01513</name>
</gene>
<keyword evidence="4 7" id="KW-1133">Transmembrane helix</keyword>
<feature type="transmembrane region" description="Helical" evidence="7">
    <location>
        <begin position="105"/>
        <end position="129"/>
    </location>
</feature>
<dbReference type="Pfam" id="PF00335">
    <property type="entry name" value="Tetraspanin"/>
    <property type="match status" value="1"/>
</dbReference>
<dbReference type="Gene3D" id="1.10.1450.10">
    <property type="entry name" value="Tetraspanin"/>
    <property type="match status" value="1"/>
</dbReference>
<dbReference type="SUPFAM" id="SSF48652">
    <property type="entry name" value="Tetraspanin"/>
    <property type="match status" value="1"/>
</dbReference>
<feature type="transmembrane region" description="Helical" evidence="7">
    <location>
        <begin position="34"/>
        <end position="58"/>
    </location>
</feature>
<evidence type="ECO:0000256" key="3">
    <source>
        <dbReference type="ARBA" id="ARBA00022692"/>
    </source>
</evidence>
<organism evidence="8 9">
    <name type="scientific">Heterocephalus glaber</name>
    <name type="common">Naked mole rat</name>
    <dbReference type="NCBI Taxonomy" id="10181"/>
    <lineage>
        <taxon>Eukaryota</taxon>
        <taxon>Metazoa</taxon>
        <taxon>Chordata</taxon>
        <taxon>Craniata</taxon>
        <taxon>Vertebrata</taxon>
        <taxon>Euteleostomi</taxon>
        <taxon>Mammalia</taxon>
        <taxon>Eutheria</taxon>
        <taxon>Euarchontoglires</taxon>
        <taxon>Glires</taxon>
        <taxon>Rodentia</taxon>
        <taxon>Hystricomorpha</taxon>
        <taxon>Bathyergidae</taxon>
        <taxon>Heterocephalus</taxon>
    </lineage>
</organism>
<dbReference type="InterPro" id="IPR018499">
    <property type="entry name" value="Tetraspanin/Peripherin"/>
</dbReference>
<protein>
    <recommendedName>
        <fullName evidence="7">Tetraspanin</fullName>
    </recommendedName>
</protein>
<dbReference type="STRING" id="10181.G5BSN8"/>
<evidence type="ECO:0000313" key="8">
    <source>
        <dbReference type="EMBL" id="EHB12299.1"/>
    </source>
</evidence>
<dbReference type="InterPro" id="IPR018503">
    <property type="entry name" value="Tetraspanin_CS"/>
</dbReference>
<dbReference type="EMBL" id="JH171648">
    <property type="protein sequence ID" value="EHB12299.1"/>
    <property type="molecule type" value="Genomic_DNA"/>
</dbReference>
<dbReference type="InterPro" id="IPR008952">
    <property type="entry name" value="Tetraspanin_EC2_sf"/>
</dbReference>
<evidence type="ECO:0000256" key="5">
    <source>
        <dbReference type="ARBA" id="ARBA00023136"/>
    </source>
</evidence>
<dbReference type="Proteomes" id="UP000006813">
    <property type="component" value="Unassembled WGS sequence"/>
</dbReference>
<comment type="similarity">
    <text evidence="2 7">Belongs to the tetraspanin (TM4SF) family.</text>
</comment>
<dbReference type="AlphaFoldDB" id="G5BSN8"/>
<dbReference type="PANTHER" id="PTHR19282">
    <property type="entry name" value="TETRASPANIN"/>
    <property type="match status" value="1"/>
</dbReference>
<dbReference type="PRINTS" id="PR00259">
    <property type="entry name" value="TMFOUR"/>
</dbReference>
<reference evidence="8 9" key="1">
    <citation type="journal article" date="2011" name="Nature">
        <title>Genome sequencing reveals insights into physiology and longevity of the naked mole rat.</title>
        <authorList>
            <person name="Kim E.B."/>
            <person name="Fang X."/>
            <person name="Fushan A.A."/>
            <person name="Huang Z."/>
            <person name="Lobanov A.V."/>
            <person name="Han L."/>
            <person name="Marino S.M."/>
            <person name="Sun X."/>
            <person name="Turanov A.A."/>
            <person name="Yang P."/>
            <person name="Yim S.H."/>
            <person name="Zhao X."/>
            <person name="Kasaikina M.V."/>
            <person name="Stoletzki N."/>
            <person name="Peng C."/>
            <person name="Polak P."/>
            <person name="Xiong Z."/>
            <person name="Kiezun A."/>
            <person name="Zhu Y."/>
            <person name="Chen Y."/>
            <person name="Kryukov G.V."/>
            <person name="Zhang Q."/>
            <person name="Peshkin L."/>
            <person name="Yang L."/>
            <person name="Bronson R.T."/>
            <person name="Buffenstein R."/>
            <person name="Wang B."/>
            <person name="Han C."/>
            <person name="Li Q."/>
            <person name="Chen L."/>
            <person name="Zhao W."/>
            <person name="Sunyaev S.R."/>
            <person name="Park T.J."/>
            <person name="Zhang G."/>
            <person name="Wang J."/>
            <person name="Gladyshev V.N."/>
        </authorList>
    </citation>
    <scope>NUCLEOTIDE SEQUENCE [LARGE SCALE GENOMIC DNA]</scope>
</reference>